<evidence type="ECO:0000256" key="1">
    <source>
        <dbReference type="ARBA" id="ARBA00004141"/>
    </source>
</evidence>
<dbReference type="SUPFAM" id="SSF53448">
    <property type="entry name" value="Nucleotide-diphospho-sugar transferases"/>
    <property type="match status" value="1"/>
</dbReference>
<evidence type="ECO:0000256" key="3">
    <source>
        <dbReference type="ARBA" id="ARBA00004991"/>
    </source>
</evidence>
<accession>A0AAP5IA26</accession>
<evidence type="ECO:0000256" key="7">
    <source>
        <dbReference type="ARBA" id="ARBA00022989"/>
    </source>
</evidence>
<dbReference type="EMBL" id="JAALHA020000014">
    <property type="protein sequence ID" value="MDR9897685.1"/>
    <property type="molecule type" value="Genomic_DNA"/>
</dbReference>
<evidence type="ECO:0000256" key="6">
    <source>
        <dbReference type="ARBA" id="ARBA00022692"/>
    </source>
</evidence>
<evidence type="ECO:0000256" key="5">
    <source>
        <dbReference type="ARBA" id="ARBA00022679"/>
    </source>
</evidence>
<keyword evidence="8 9" id="KW-0472">Membrane</keyword>
<keyword evidence="4 10" id="KW-0328">Glycosyltransferase</keyword>
<keyword evidence="11" id="KW-1185">Reference proteome</keyword>
<dbReference type="PANTHER" id="PTHR12726">
    <property type="entry name" value="CERAMIDE GLUCOSYLTRANSFERASE"/>
    <property type="match status" value="1"/>
</dbReference>
<dbReference type="GO" id="GO:0006679">
    <property type="term" value="P:glucosylceramide biosynthetic process"/>
    <property type="evidence" value="ECO:0007669"/>
    <property type="project" value="TreeGrafter"/>
</dbReference>
<evidence type="ECO:0000256" key="4">
    <source>
        <dbReference type="ARBA" id="ARBA00022676"/>
    </source>
</evidence>
<keyword evidence="6 9" id="KW-0812">Transmembrane</keyword>
<evidence type="ECO:0000256" key="9">
    <source>
        <dbReference type="SAM" id="Phobius"/>
    </source>
</evidence>
<dbReference type="AlphaFoldDB" id="A0AAP5IA26"/>
<comment type="pathway">
    <text evidence="3">Sphingolipid metabolism.</text>
</comment>
<keyword evidence="5 10" id="KW-0808">Transferase</keyword>
<comment type="caution">
    <text evidence="10">The sequence shown here is derived from an EMBL/GenBank/DDBJ whole genome shotgun (WGS) entry which is preliminary data.</text>
</comment>
<dbReference type="RefSeq" id="WP_310834117.1">
    <property type="nucleotide sequence ID" value="NZ_CAWQFN010000525.1"/>
</dbReference>
<dbReference type="EC" id="2.4.-.-" evidence="10"/>
<dbReference type="Pfam" id="PF13506">
    <property type="entry name" value="Glyco_transf_21"/>
    <property type="match status" value="1"/>
</dbReference>
<dbReference type="Gene3D" id="3.90.550.10">
    <property type="entry name" value="Spore Coat Polysaccharide Biosynthesis Protein SpsA, Chain A"/>
    <property type="match status" value="1"/>
</dbReference>
<feature type="transmembrane region" description="Helical" evidence="9">
    <location>
        <begin position="234"/>
        <end position="254"/>
    </location>
</feature>
<sequence>MLISVCGVDADAQKNWNSFCQQDYQNYEVLFGVMNLNDPAVPILKELVAKYPNRAKLVFCLEERGINHKFSNLTHLLEAAQHEIIVLTDSDIWVKPEYLHTVTSPLADPKIGIVTCGYLGHQPNSLPAMFASFGRCIDFIPSVLIARSLERGLKFALGATIATRKSVLEEIGGLKSVVNRIGCDYYIGNMVAAAGYRVELSQYILETNNGLEGLQHLLQRELRWARMSRWNRGWLYYTIAFTYGTVYCIPLLILSDAAQWAVIICLITVFIRIAQAVICIYSMGCTRLLWGLWTLPIHDFKNFAIWLAGTSGRTIHWRGRHLRILSGGFLEEKASS</sequence>
<dbReference type="PANTHER" id="PTHR12726:SF0">
    <property type="entry name" value="CERAMIDE GLUCOSYLTRANSFERASE"/>
    <property type="match status" value="1"/>
</dbReference>
<dbReference type="InterPro" id="IPR025993">
    <property type="entry name" value="Ceramide_glucosylTrfase"/>
</dbReference>
<proteinExistence type="predicted"/>
<comment type="pathway">
    <text evidence="2">Lipid metabolism; sphingolipid metabolism.</text>
</comment>
<name>A0AAP5IA26_9CYAN</name>
<dbReference type="CDD" id="cd02520">
    <property type="entry name" value="Glucosylceramide_synthase"/>
    <property type="match status" value="1"/>
</dbReference>
<evidence type="ECO:0000256" key="2">
    <source>
        <dbReference type="ARBA" id="ARBA00004760"/>
    </source>
</evidence>
<evidence type="ECO:0000313" key="11">
    <source>
        <dbReference type="Proteomes" id="UP000667802"/>
    </source>
</evidence>
<gene>
    <name evidence="10" type="ORF">G7B40_024395</name>
</gene>
<evidence type="ECO:0000256" key="8">
    <source>
        <dbReference type="ARBA" id="ARBA00023136"/>
    </source>
</evidence>
<organism evidence="10 11">
    <name type="scientific">Aetokthonos hydrillicola Thurmond2011</name>
    <dbReference type="NCBI Taxonomy" id="2712845"/>
    <lineage>
        <taxon>Bacteria</taxon>
        <taxon>Bacillati</taxon>
        <taxon>Cyanobacteriota</taxon>
        <taxon>Cyanophyceae</taxon>
        <taxon>Nostocales</taxon>
        <taxon>Hapalosiphonaceae</taxon>
        <taxon>Aetokthonos</taxon>
    </lineage>
</organism>
<dbReference type="GO" id="GO:0008120">
    <property type="term" value="F:ceramide glucosyltransferase activity"/>
    <property type="evidence" value="ECO:0007669"/>
    <property type="project" value="TreeGrafter"/>
</dbReference>
<dbReference type="Proteomes" id="UP000667802">
    <property type="component" value="Unassembled WGS sequence"/>
</dbReference>
<comment type="subcellular location">
    <subcellularLocation>
        <location evidence="1">Membrane</location>
        <topology evidence="1">Multi-pass membrane protein</topology>
    </subcellularLocation>
</comment>
<protein>
    <submittedName>
        <fullName evidence="10">Glycosyltransferase</fullName>
        <ecNumber evidence="10">2.4.-.-</ecNumber>
    </submittedName>
</protein>
<feature type="transmembrane region" description="Helical" evidence="9">
    <location>
        <begin position="260"/>
        <end position="281"/>
    </location>
</feature>
<reference evidence="11" key="1">
    <citation type="journal article" date="2021" name="Science">
        <title>Hunting the eagle killer: A cyanobacterial neurotoxin causes vacuolar myelinopathy.</title>
        <authorList>
            <person name="Breinlinger S."/>
            <person name="Phillips T.J."/>
            <person name="Haram B.N."/>
            <person name="Mares J."/>
            <person name="Martinez Yerena J.A."/>
            <person name="Hrouzek P."/>
            <person name="Sobotka R."/>
            <person name="Henderson W.M."/>
            <person name="Schmieder P."/>
            <person name="Williams S.M."/>
            <person name="Lauderdale J.D."/>
            <person name="Wilde H.D."/>
            <person name="Gerrin W."/>
            <person name="Kust A."/>
            <person name="Washington J.W."/>
            <person name="Wagner C."/>
            <person name="Geier B."/>
            <person name="Liebeke M."/>
            <person name="Enke H."/>
            <person name="Niedermeyer T.H.J."/>
            <person name="Wilde S.B."/>
        </authorList>
    </citation>
    <scope>NUCLEOTIDE SEQUENCE [LARGE SCALE GENOMIC DNA]</scope>
    <source>
        <strain evidence="11">Thurmond2011</strain>
    </source>
</reference>
<keyword evidence="7 9" id="KW-1133">Transmembrane helix</keyword>
<dbReference type="GO" id="GO:0016020">
    <property type="term" value="C:membrane"/>
    <property type="evidence" value="ECO:0007669"/>
    <property type="project" value="UniProtKB-SubCell"/>
</dbReference>
<dbReference type="InterPro" id="IPR029044">
    <property type="entry name" value="Nucleotide-diphossugar_trans"/>
</dbReference>
<evidence type="ECO:0000313" key="10">
    <source>
        <dbReference type="EMBL" id="MDR9897685.1"/>
    </source>
</evidence>